<evidence type="ECO:0000313" key="2">
    <source>
        <dbReference type="Proteomes" id="UP001056120"/>
    </source>
</evidence>
<protein>
    <submittedName>
        <fullName evidence="1">Uncharacterized protein</fullName>
    </submittedName>
</protein>
<sequence length="128" mass="14795">MTNTSSIPLTPHHSRHLRLRLHLSFVNVGFLALVDAVVSEIRDCRQRRMRTHTDHHTSELSFDVSKIESCSRTLIFWKLKMTGSINRNTGQTSNLYRDPPATTDVGELRTDLRVAAIRNENWPLNRFL</sequence>
<accession>A0ACB9HCN1</accession>
<reference evidence="1 2" key="2">
    <citation type="journal article" date="2022" name="Mol. Ecol. Resour.">
        <title>The genomes of chicory, endive, great burdock and yacon provide insights into Asteraceae paleo-polyploidization history and plant inulin production.</title>
        <authorList>
            <person name="Fan W."/>
            <person name="Wang S."/>
            <person name="Wang H."/>
            <person name="Wang A."/>
            <person name="Jiang F."/>
            <person name="Liu H."/>
            <person name="Zhao H."/>
            <person name="Xu D."/>
            <person name="Zhang Y."/>
        </authorList>
    </citation>
    <scope>NUCLEOTIDE SEQUENCE [LARGE SCALE GENOMIC DNA]</scope>
    <source>
        <strain evidence="2">cv. Yunnan</strain>
        <tissue evidence="1">Leaves</tissue>
    </source>
</reference>
<proteinExistence type="predicted"/>
<keyword evidence="2" id="KW-1185">Reference proteome</keyword>
<evidence type="ECO:0000313" key="1">
    <source>
        <dbReference type="EMBL" id="KAI3793030.1"/>
    </source>
</evidence>
<reference evidence="2" key="1">
    <citation type="journal article" date="2022" name="Mol. Ecol. Resour.">
        <title>The genomes of chicory, endive, great burdock and yacon provide insights into Asteraceae palaeo-polyploidization history and plant inulin production.</title>
        <authorList>
            <person name="Fan W."/>
            <person name="Wang S."/>
            <person name="Wang H."/>
            <person name="Wang A."/>
            <person name="Jiang F."/>
            <person name="Liu H."/>
            <person name="Zhao H."/>
            <person name="Xu D."/>
            <person name="Zhang Y."/>
        </authorList>
    </citation>
    <scope>NUCLEOTIDE SEQUENCE [LARGE SCALE GENOMIC DNA]</scope>
    <source>
        <strain evidence="2">cv. Yunnan</strain>
    </source>
</reference>
<dbReference type="EMBL" id="CM042029">
    <property type="protein sequence ID" value="KAI3793030.1"/>
    <property type="molecule type" value="Genomic_DNA"/>
</dbReference>
<dbReference type="Proteomes" id="UP001056120">
    <property type="component" value="Linkage Group LG12"/>
</dbReference>
<gene>
    <name evidence="1" type="ORF">L1987_35642</name>
</gene>
<comment type="caution">
    <text evidence="1">The sequence shown here is derived from an EMBL/GenBank/DDBJ whole genome shotgun (WGS) entry which is preliminary data.</text>
</comment>
<name>A0ACB9HCN1_9ASTR</name>
<organism evidence="1 2">
    <name type="scientific">Smallanthus sonchifolius</name>
    <dbReference type="NCBI Taxonomy" id="185202"/>
    <lineage>
        <taxon>Eukaryota</taxon>
        <taxon>Viridiplantae</taxon>
        <taxon>Streptophyta</taxon>
        <taxon>Embryophyta</taxon>
        <taxon>Tracheophyta</taxon>
        <taxon>Spermatophyta</taxon>
        <taxon>Magnoliopsida</taxon>
        <taxon>eudicotyledons</taxon>
        <taxon>Gunneridae</taxon>
        <taxon>Pentapetalae</taxon>
        <taxon>asterids</taxon>
        <taxon>campanulids</taxon>
        <taxon>Asterales</taxon>
        <taxon>Asteraceae</taxon>
        <taxon>Asteroideae</taxon>
        <taxon>Heliantheae alliance</taxon>
        <taxon>Millerieae</taxon>
        <taxon>Smallanthus</taxon>
    </lineage>
</organism>